<evidence type="ECO:0000256" key="2">
    <source>
        <dbReference type="ARBA" id="ARBA00022723"/>
    </source>
</evidence>
<protein>
    <submittedName>
        <fullName evidence="6">Cytochrome c</fullName>
    </submittedName>
</protein>
<dbReference type="SUPFAM" id="SSF46626">
    <property type="entry name" value="Cytochrome c"/>
    <property type="match status" value="1"/>
</dbReference>
<dbReference type="Gene3D" id="1.10.760.10">
    <property type="entry name" value="Cytochrome c-like domain"/>
    <property type="match status" value="1"/>
</dbReference>
<gene>
    <name evidence="6" type="ORF">ISN74_17025</name>
</gene>
<dbReference type="PANTHER" id="PTHR35008:SF9">
    <property type="entry name" value="CYTOCHROME C DOMAIN-CONTAINING PROTEIN"/>
    <property type="match status" value="1"/>
</dbReference>
<sequence>MSRMPTPLYRLLLGATLLFGAGFPGTVMADSAGIYNFATLKTATGEQVYTHICQGCHMPDGKGAEGAGRYPAFAGNPKLASASYMAATVLYGRHDMPSFMTNEREDEEAKFMRSAELSDEQVAEVINYIRTHFGNHYADTLTAADVAALHAATH</sequence>
<dbReference type="PANTHER" id="PTHR35008">
    <property type="entry name" value="BLL4482 PROTEIN-RELATED"/>
    <property type="match status" value="1"/>
</dbReference>
<dbReference type="PROSITE" id="PS51007">
    <property type="entry name" value="CYTC"/>
    <property type="match status" value="1"/>
</dbReference>
<keyword evidence="1 4" id="KW-0349">Heme</keyword>
<accession>A0ABX7GV90</accession>
<dbReference type="EMBL" id="CP064030">
    <property type="protein sequence ID" value="QRN53120.1"/>
    <property type="molecule type" value="Genomic_DNA"/>
</dbReference>
<evidence type="ECO:0000259" key="5">
    <source>
        <dbReference type="PROSITE" id="PS51007"/>
    </source>
</evidence>
<dbReference type="InterPro" id="IPR009056">
    <property type="entry name" value="Cyt_c-like_dom"/>
</dbReference>
<organism evidence="6 7">
    <name type="scientific">Dyella caseinilytica</name>
    <dbReference type="NCBI Taxonomy" id="1849581"/>
    <lineage>
        <taxon>Bacteria</taxon>
        <taxon>Pseudomonadati</taxon>
        <taxon>Pseudomonadota</taxon>
        <taxon>Gammaproteobacteria</taxon>
        <taxon>Lysobacterales</taxon>
        <taxon>Rhodanobacteraceae</taxon>
        <taxon>Dyella</taxon>
    </lineage>
</organism>
<evidence type="ECO:0000313" key="6">
    <source>
        <dbReference type="EMBL" id="QRN53120.1"/>
    </source>
</evidence>
<dbReference type="Proteomes" id="UP000663181">
    <property type="component" value="Chromosome"/>
</dbReference>
<evidence type="ECO:0000256" key="1">
    <source>
        <dbReference type="ARBA" id="ARBA00022617"/>
    </source>
</evidence>
<keyword evidence="7" id="KW-1185">Reference proteome</keyword>
<evidence type="ECO:0000313" key="7">
    <source>
        <dbReference type="Proteomes" id="UP000663181"/>
    </source>
</evidence>
<dbReference type="Pfam" id="PF00034">
    <property type="entry name" value="Cytochrom_C"/>
    <property type="match status" value="1"/>
</dbReference>
<keyword evidence="2 4" id="KW-0479">Metal-binding</keyword>
<feature type="domain" description="Cytochrome c" evidence="5">
    <location>
        <begin position="40"/>
        <end position="133"/>
    </location>
</feature>
<keyword evidence="3 4" id="KW-0408">Iron</keyword>
<dbReference type="RefSeq" id="WP_188800351.1">
    <property type="nucleotide sequence ID" value="NZ_BMIZ01000002.1"/>
</dbReference>
<evidence type="ECO:0000256" key="4">
    <source>
        <dbReference type="PROSITE-ProRule" id="PRU00433"/>
    </source>
</evidence>
<proteinExistence type="predicted"/>
<evidence type="ECO:0000256" key="3">
    <source>
        <dbReference type="ARBA" id="ARBA00023004"/>
    </source>
</evidence>
<reference evidence="6 7" key="1">
    <citation type="submission" date="2020-10" db="EMBL/GenBank/DDBJ databases">
        <title>Phylogeny of dyella-like bacteria.</title>
        <authorList>
            <person name="Fu J."/>
        </authorList>
    </citation>
    <scope>NUCLEOTIDE SEQUENCE [LARGE SCALE GENOMIC DNA]</scope>
    <source>
        <strain evidence="6 7">DHOB09</strain>
    </source>
</reference>
<name>A0ABX7GV90_9GAMM</name>
<dbReference type="InterPro" id="IPR051459">
    <property type="entry name" value="Cytochrome_c-type_DH"/>
</dbReference>
<dbReference type="InterPro" id="IPR036909">
    <property type="entry name" value="Cyt_c-like_dom_sf"/>
</dbReference>